<keyword evidence="1" id="KW-0560">Oxidoreductase</keyword>
<dbReference type="Gene3D" id="3.30.360.10">
    <property type="entry name" value="Dihydrodipicolinate Reductase, domain 2"/>
    <property type="match status" value="1"/>
</dbReference>
<dbReference type="InterPro" id="IPR000683">
    <property type="entry name" value="Gfo/Idh/MocA-like_OxRdtase_N"/>
</dbReference>
<reference evidence="4 5" key="1">
    <citation type="submission" date="2017-07" db="EMBL/GenBank/DDBJ databases">
        <authorList>
            <person name="Sun Z.S."/>
            <person name="Albrecht U."/>
            <person name="Echele G."/>
            <person name="Lee C.C."/>
        </authorList>
    </citation>
    <scope>NUCLEOTIDE SEQUENCE [LARGE SCALE GENOMIC DNA]</scope>
    <source>
        <strain evidence="4 5">P16-029</strain>
    </source>
</reference>
<name>A0A3E2DKR9_9ACTN</name>
<dbReference type="InterPro" id="IPR050463">
    <property type="entry name" value="Gfo/Idh/MocA_oxidrdct_glycsds"/>
</dbReference>
<feature type="domain" description="GFO/IDH/MocA-like oxidoreductase" evidence="3">
    <location>
        <begin position="153"/>
        <end position="292"/>
    </location>
</feature>
<dbReference type="GO" id="GO:0000166">
    <property type="term" value="F:nucleotide binding"/>
    <property type="evidence" value="ECO:0007669"/>
    <property type="project" value="InterPro"/>
</dbReference>
<evidence type="ECO:0000259" key="3">
    <source>
        <dbReference type="Pfam" id="PF22725"/>
    </source>
</evidence>
<dbReference type="Pfam" id="PF22725">
    <property type="entry name" value="GFO_IDH_MocA_C3"/>
    <property type="match status" value="1"/>
</dbReference>
<comment type="caution">
    <text evidence="4">The sequence shown here is derived from an EMBL/GenBank/DDBJ whole genome shotgun (WGS) entry which is preliminary data.</text>
</comment>
<dbReference type="EMBL" id="NOWI01000003">
    <property type="protein sequence ID" value="RFT45969.1"/>
    <property type="molecule type" value="Genomic_DNA"/>
</dbReference>
<protein>
    <submittedName>
        <fullName evidence="4">Oxidoreductase</fullName>
    </submittedName>
</protein>
<dbReference type="AlphaFoldDB" id="A0A3E2DKR9"/>
<evidence type="ECO:0000313" key="4">
    <source>
        <dbReference type="EMBL" id="RFT45969.1"/>
    </source>
</evidence>
<dbReference type="SUPFAM" id="SSF55347">
    <property type="entry name" value="Glyceraldehyde-3-phosphate dehydrogenase-like, C-terminal domain"/>
    <property type="match status" value="1"/>
</dbReference>
<dbReference type="InterPro" id="IPR036291">
    <property type="entry name" value="NAD(P)-bd_dom_sf"/>
</dbReference>
<proteinExistence type="predicted"/>
<dbReference type="Pfam" id="PF01408">
    <property type="entry name" value="GFO_IDH_MocA"/>
    <property type="match status" value="1"/>
</dbReference>
<accession>A0A3E2DKR9</accession>
<dbReference type="InterPro" id="IPR055170">
    <property type="entry name" value="GFO_IDH_MocA-like_dom"/>
</dbReference>
<gene>
    <name evidence="4" type="ORF">CHT91_03985</name>
</gene>
<organism evidence="4 5">
    <name type="scientific">Cutibacterium avidum</name>
    <dbReference type="NCBI Taxonomy" id="33010"/>
    <lineage>
        <taxon>Bacteria</taxon>
        <taxon>Bacillati</taxon>
        <taxon>Actinomycetota</taxon>
        <taxon>Actinomycetes</taxon>
        <taxon>Propionibacteriales</taxon>
        <taxon>Propionibacteriaceae</taxon>
        <taxon>Cutibacterium</taxon>
    </lineage>
</organism>
<dbReference type="RefSeq" id="WP_117188885.1">
    <property type="nucleotide sequence ID" value="NZ_NOWI01000003.1"/>
</dbReference>
<dbReference type="Proteomes" id="UP000259211">
    <property type="component" value="Unassembled WGS sequence"/>
</dbReference>
<sequence length="398" mass="44580">MPQTDTRTFRIAMNGVTGRMGYRQHFVRSILIIRDQGGVTLPDGSTIQVEPILVGRNEAKLRALAEKHHVDEISTDTDGVMTRDDIDIYFDAQTTSRRYRALRTAIEAGKNIYTEKPTAETLDEAIELATLARRHNVIDGVVHDKLYLPGLVKLRRLVDMGFFGHIHSMRGEFGYWVWEGTDVPSQRPSWNYRKADGGSMTTDMYPHWNYVIEGIIGQIQDVYSQTATHITKRVDEQGSIYNADTDDAAYAIFNAVTPSGDPVVVQMNSSWATRVFRDELLELQIDGTGGSAVAGLFGCVCQPRGVTPRPTWNPDVPDTHDYMSMWQKVPDNAATATGSLDNGFKAQWEEYLTDVAMDRRHRFDLLSGARGVQLAELGLQSAAEGRRIDVPEIVVDQR</sequence>
<evidence type="ECO:0000259" key="2">
    <source>
        <dbReference type="Pfam" id="PF01408"/>
    </source>
</evidence>
<evidence type="ECO:0000313" key="5">
    <source>
        <dbReference type="Proteomes" id="UP000259211"/>
    </source>
</evidence>
<evidence type="ECO:0000256" key="1">
    <source>
        <dbReference type="ARBA" id="ARBA00023002"/>
    </source>
</evidence>
<feature type="domain" description="Gfo/Idh/MocA-like oxidoreductase N-terminal" evidence="2">
    <location>
        <begin position="37"/>
        <end position="138"/>
    </location>
</feature>
<dbReference type="SUPFAM" id="SSF51735">
    <property type="entry name" value="NAD(P)-binding Rossmann-fold domains"/>
    <property type="match status" value="1"/>
</dbReference>
<dbReference type="PANTHER" id="PTHR43818">
    <property type="entry name" value="BCDNA.GH03377"/>
    <property type="match status" value="1"/>
</dbReference>
<dbReference type="PANTHER" id="PTHR43818:SF11">
    <property type="entry name" value="BCDNA.GH03377"/>
    <property type="match status" value="1"/>
</dbReference>
<dbReference type="GO" id="GO:0016491">
    <property type="term" value="F:oxidoreductase activity"/>
    <property type="evidence" value="ECO:0007669"/>
    <property type="project" value="UniProtKB-KW"/>
</dbReference>
<dbReference type="Gene3D" id="3.40.50.720">
    <property type="entry name" value="NAD(P)-binding Rossmann-like Domain"/>
    <property type="match status" value="1"/>
</dbReference>